<feature type="transmembrane region" description="Helical" evidence="1">
    <location>
        <begin position="6"/>
        <end position="28"/>
    </location>
</feature>
<protein>
    <submittedName>
        <fullName evidence="2">Uncharacterized protein</fullName>
    </submittedName>
</protein>
<dbReference type="EMBL" id="CP146203">
    <property type="protein sequence ID" value="XBH22871.1"/>
    <property type="molecule type" value="Genomic_DNA"/>
</dbReference>
<name>A0AAU7DZD9_9MICO</name>
<keyword evidence="1" id="KW-1133">Transmembrane helix</keyword>
<feature type="transmembrane region" description="Helical" evidence="1">
    <location>
        <begin position="70"/>
        <end position="90"/>
    </location>
</feature>
<evidence type="ECO:0000313" key="2">
    <source>
        <dbReference type="EMBL" id="XBH22871.1"/>
    </source>
</evidence>
<reference evidence="2" key="1">
    <citation type="submission" date="2024-02" db="EMBL/GenBank/DDBJ databases">
        <title>Tomenella chthoni gen. nov. sp. nov., a member of the family Jonesiaceae isolated from bat guano.</title>
        <authorList>
            <person name="Miller S.L."/>
            <person name="King J."/>
            <person name="Sankaranarayanan K."/>
            <person name="Lawson P.A."/>
        </authorList>
    </citation>
    <scope>NUCLEOTIDE SEQUENCE</scope>
    <source>
        <strain evidence="2">BS-20</strain>
    </source>
</reference>
<organism evidence="2">
    <name type="scientific">Jonesiaceae bacterium BS-20</name>
    <dbReference type="NCBI Taxonomy" id="3120821"/>
    <lineage>
        <taxon>Bacteria</taxon>
        <taxon>Bacillati</taxon>
        <taxon>Actinomycetota</taxon>
        <taxon>Actinomycetes</taxon>
        <taxon>Micrococcales</taxon>
        <taxon>Jonesiaceae</taxon>
    </lineage>
</organism>
<keyword evidence="1" id="KW-0472">Membrane</keyword>
<proteinExistence type="predicted"/>
<sequence>MTLLIWFLVMAAASIGGYYVVRAVLWLAQRPLTRKARRSGSQVPVSDGPDGATAQHVLRGGLWIGLLERALISGFIMAGFPTGIAIVVAIKGLGRYPELTKDNPHAAERFMIGTLASLLIAALAGWAGQHYVSVV</sequence>
<evidence type="ECO:0000256" key="1">
    <source>
        <dbReference type="SAM" id="Phobius"/>
    </source>
</evidence>
<keyword evidence="1" id="KW-0812">Transmembrane</keyword>
<accession>A0AAU7DZD9</accession>
<feature type="transmembrane region" description="Helical" evidence="1">
    <location>
        <begin position="110"/>
        <end position="128"/>
    </location>
</feature>
<dbReference type="AlphaFoldDB" id="A0AAU7DZD9"/>
<gene>
    <name evidence="2" type="ORF">V5R04_06555</name>
</gene>